<evidence type="ECO:0000256" key="1">
    <source>
        <dbReference type="SAM" id="MobiDB-lite"/>
    </source>
</evidence>
<protein>
    <submittedName>
        <fullName evidence="2">Uncharacterized protein</fullName>
    </submittedName>
</protein>
<reference evidence="3" key="1">
    <citation type="submission" date="2013-02" db="EMBL/GenBank/DDBJ databases">
        <authorList>
            <person name="Hughes D."/>
        </authorList>
    </citation>
    <scope>NUCLEOTIDE SEQUENCE</scope>
    <source>
        <strain>Durham</strain>
        <strain evidence="3">NC isolate 2 -- Noor lab</strain>
    </source>
</reference>
<dbReference type="AlphaFoldDB" id="T1GUS8"/>
<sequence length="65" mass="7657">MEDEEAMRSVSRPHCQTDLGKRSDSKASTQLDVKMNHSLHLQNIEQHYLRHEPPLHQRCPLPHYV</sequence>
<dbReference type="Proteomes" id="UP000015102">
    <property type="component" value="Unassembled WGS sequence"/>
</dbReference>
<accession>T1GUS8</accession>
<dbReference type="EMBL" id="CAQQ02130457">
    <property type="status" value="NOT_ANNOTATED_CDS"/>
    <property type="molecule type" value="Genomic_DNA"/>
</dbReference>
<name>T1GUS8_MEGSC</name>
<dbReference type="HOGENOM" id="CLU_2852268_0_0_1"/>
<organism evidence="2 3">
    <name type="scientific">Megaselia scalaris</name>
    <name type="common">Humpbacked fly</name>
    <name type="synonym">Phora scalaris</name>
    <dbReference type="NCBI Taxonomy" id="36166"/>
    <lineage>
        <taxon>Eukaryota</taxon>
        <taxon>Metazoa</taxon>
        <taxon>Ecdysozoa</taxon>
        <taxon>Arthropoda</taxon>
        <taxon>Hexapoda</taxon>
        <taxon>Insecta</taxon>
        <taxon>Pterygota</taxon>
        <taxon>Neoptera</taxon>
        <taxon>Endopterygota</taxon>
        <taxon>Diptera</taxon>
        <taxon>Brachycera</taxon>
        <taxon>Muscomorpha</taxon>
        <taxon>Platypezoidea</taxon>
        <taxon>Phoridae</taxon>
        <taxon>Megaseliini</taxon>
        <taxon>Megaselia</taxon>
    </lineage>
</organism>
<proteinExistence type="predicted"/>
<keyword evidence="3" id="KW-1185">Reference proteome</keyword>
<dbReference type="EnsemblMetazoa" id="MESCA007498-RA">
    <property type="protein sequence ID" value="MESCA007498-PA"/>
    <property type="gene ID" value="MESCA007498"/>
</dbReference>
<evidence type="ECO:0000313" key="3">
    <source>
        <dbReference type="Proteomes" id="UP000015102"/>
    </source>
</evidence>
<evidence type="ECO:0000313" key="2">
    <source>
        <dbReference type="EnsemblMetazoa" id="MESCA007498-PA"/>
    </source>
</evidence>
<feature type="region of interest" description="Disordered" evidence="1">
    <location>
        <begin position="1"/>
        <end position="29"/>
    </location>
</feature>
<reference evidence="2" key="2">
    <citation type="submission" date="2015-06" db="UniProtKB">
        <authorList>
            <consortium name="EnsemblMetazoa"/>
        </authorList>
    </citation>
    <scope>IDENTIFICATION</scope>
</reference>